<evidence type="ECO:0000256" key="2">
    <source>
        <dbReference type="SAM" id="Phobius"/>
    </source>
</evidence>
<dbReference type="EMBL" id="JARXVQ010000001">
    <property type="protein sequence ID" value="MDH6182334.1"/>
    <property type="molecule type" value="Genomic_DNA"/>
</dbReference>
<dbReference type="Proteomes" id="UP001160142">
    <property type="component" value="Unassembled WGS sequence"/>
</dbReference>
<dbReference type="Gene3D" id="2.130.10.10">
    <property type="entry name" value="YVTN repeat-like/Quinoprotein amine dehydrogenase"/>
    <property type="match status" value="1"/>
</dbReference>
<dbReference type="InterPro" id="IPR002372">
    <property type="entry name" value="PQQ_rpt_dom"/>
</dbReference>
<feature type="domain" description="Pyrrolo-quinoline quinone repeat" evidence="3">
    <location>
        <begin position="364"/>
        <end position="463"/>
    </location>
</feature>
<dbReference type="PANTHER" id="PTHR34512">
    <property type="entry name" value="CELL SURFACE PROTEIN"/>
    <property type="match status" value="1"/>
</dbReference>
<protein>
    <submittedName>
        <fullName evidence="4">Outer membrane protein assembly factor BamB</fullName>
    </submittedName>
</protein>
<reference evidence="4 5" key="1">
    <citation type="submission" date="2023-04" db="EMBL/GenBank/DDBJ databases">
        <title>Genome Encyclopedia of Bacteria and Archaea VI: Functional Genomics of Type Strains.</title>
        <authorList>
            <person name="Whitman W."/>
        </authorList>
    </citation>
    <scope>NUCLEOTIDE SEQUENCE [LARGE SCALE GENOMIC DNA]</scope>
    <source>
        <strain evidence="4 5">SG_E_30_P1</strain>
    </source>
</reference>
<dbReference type="InterPro" id="IPR011047">
    <property type="entry name" value="Quinoprotein_ADH-like_sf"/>
</dbReference>
<feature type="region of interest" description="Disordered" evidence="1">
    <location>
        <begin position="1"/>
        <end position="22"/>
    </location>
</feature>
<name>A0ABT6KT29_9MICO</name>
<keyword evidence="2" id="KW-0812">Transmembrane</keyword>
<dbReference type="Pfam" id="PF13360">
    <property type="entry name" value="PQQ_2"/>
    <property type="match status" value="1"/>
</dbReference>
<organism evidence="4 5">
    <name type="scientific">Antiquaquibacter oligotrophicus</name>
    <dbReference type="NCBI Taxonomy" id="2880260"/>
    <lineage>
        <taxon>Bacteria</taxon>
        <taxon>Bacillati</taxon>
        <taxon>Actinomycetota</taxon>
        <taxon>Actinomycetes</taxon>
        <taxon>Micrococcales</taxon>
        <taxon>Microbacteriaceae</taxon>
        <taxon>Antiquaquibacter</taxon>
    </lineage>
</organism>
<evidence type="ECO:0000313" key="5">
    <source>
        <dbReference type="Proteomes" id="UP001160142"/>
    </source>
</evidence>
<dbReference type="RefSeq" id="WP_322134616.1">
    <property type="nucleotide sequence ID" value="NZ_CP085036.1"/>
</dbReference>
<evidence type="ECO:0000313" key="4">
    <source>
        <dbReference type="EMBL" id="MDH6182334.1"/>
    </source>
</evidence>
<proteinExistence type="predicted"/>
<dbReference type="SMART" id="SM00564">
    <property type="entry name" value="PQQ"/>
    <property type="match status" value="4"/>
</dbReference>
<keyword evidence="2" id="KW-0472">Membrane</keyword>
<feature type="transmembrane region" description="Helical" evidence="2">
    <location>
        <begin position="27"/>
        <end position="46"/>
    </location>
</feature>
<dbReference type="PANTHER" id="PTHR34512:SF30">
    <property type="entry name" value="OUTER MEMBRANE PROTEIN ASSEMBLY FACTOR BAMB"/>
    <property type="match status" value="1"/>
</dbReference>
<accession>A0ABT6KT29</accession>
<keyword evidence="2" id="KW-1133">Transmembrane helix</keyword>
<comment type="caution">
    <text evidence="4">The sequence shown here is derived from an EMBL/GenBank/DDBJ whole genome shotgun (WGS) entry which is preliminary data.</text>
</comment>
<gene>
    <name evidence="4" type="ORF">M2152_002516</name>
</gene>
<evidence type="ECO:0000259" key="3">
    <source>
        <dbReference type="Pfam" id="PF13360"/>
    </source>
</evidence>
<dbReference type="InterPro" id="IPR015943">
    <property type="entry name" value="WD40/YVTN_repeat-like_dom_sf"/>
</dbReference>
<keyword evidence="5" id="KW-1185">Reference proteome</keyword>
<sequence length="605" mass="63361">MAEQPEDLAAHPDPPAGSTQDTPARRVAWIVVLATVAAGVGLVAAVDVPPDDGARSAAEALLPPDGSASVLTYADGSEWTIESAYSTGLPFLLQQPNGAGGHQSSRLDAAGQDAGQTRFWRQTWTDHARQRGQLVELYELADDGVRQLTITGGQNGFSFSPGVLVLPSDIQPGSTWSSEGDSLPGGLITYTSTGSAEAADDGCLLVTLTMDHRDPAQADATVLETVDRTTWCPGRGGVDSEYTSVSGGETTDGGAVSVPLTEPEPLDAATETPNLDIADAEDWTVSEMPLVIRDPLFGESTIHGATDSRSVMTASGVAVINTGPEIVAYRQGEGESVREWIAHPGGEIVRLGAFGDVVLVSTTDRIVQAYDDRGRRGWRATFADIVQAPPVADGEGGVLLVGLDGEVRRVDLEDGDERWSVKLSGDADAAPAVADGRVFTADRSGVLRAFALDDGSPLWETELERGALITADEERVFVTTDDGNTLAWDAETGEPRWTSAFDGSPVSSAIIGSTLVVQGADGTTAYSLQGDIEWSIPASAGLIPTADAVLLLDSDEVLLVDEAGTVRERWNVGEADAGRARTLLPSNDGVWLLSNDFSVTEVGAP</sequence>
<dbReference type="InterPro" id="IPR018391">
    <property type="entry name" value="PQQ_b-propeller_rpt"/>
</dbReference>
<dbReference type="SUPFAM" id="SSF50998">
    <property type="entry name" value="Quinoprotein alcohol dehydrogenase-like"/>
    <property type="match status" value="1"/>
</dbReference>
<evidence type="ECO:0000256" key="1">
    <source>
        <dbReference type="SAM" id="MobiDB-lite"/>
    </source>
</evidence>